<accession>A0AAI8KE56</accession>
<sequence length="284" mass="32154">MSLNVIGSGSKSIDAIVKAVKLVQAAGYLKEPAQCAGQILYDNNDLFLRRAIHGDVALITSVFAIARSKPEKAGLKRYIELFYPVIINADGVAKWRRTPQVDIESTANMLIDYDLFKRLGGLNSEITIEQLKQIRREISAIAHDWRRYLTSFVRWPTTDAPPSLASLLDSGWVKAGMLSHYGYHVGQDGQPTASRVKTLAKIFNAELNIDLFEKRYISEWSTPSSLGRLMKMARTIAALCRNAKRSPHNFNQAINDWEQDLEHLRQTYYHTFLNLEALSWPETN</sequence>
<organism evidence="1 2">
    <name type="scientific">Pseudomonas parafulva</name>
    <dbReference type="NCBI Taxonomy" id="157782"/>
    <lineage>
        <taxon>Bacteria</taxon>
        <taxon>Pseudomonadati</taxon>
        <taxon>Pseudomonadota</taxon>
        <taxon>Gammaproteobacteria</taxon>
        <taxon>Pseudomonadales</taxon>
        <taxon>Pseudomonadaceae</taxon>
        <taxon>Pseudomonas</taxon>
    </lineage>
</organism>
<keyword evidence="2" id="KW-1185">Reference proteome</keyword>
<dbReference type="RefSeq" id="WP_116888865.1">
    <property type="nucleotide sequence ID" value="NZ_CP031641.1"/>
</dbReference>
<dbReference type="EMBL" id="CP031641">
    <property type="protein sequence ID" value="AXO89523.1"/>
    <property type="molecule type" value="Genomic_DNA"/>
</dbReference>
<gene>
    <name evidence="1" type="ORF">DZC75_16495</name>
</gene>
<dbReference type="Proteomes" id="UP000258127">
    <property type="component" value="Chromosome"/>
</dbReference>
<evidence type="ECO:0000313" key="2">
    <source>
        <dbReference type="Proteomes" id="UP000258127"/>
    </source>
</evidence>
<reference evidence="1 2" key="1">
    <citation type="submission" date="2018-08" db="EMBL/GenBank/DDBJ databases">
        <authorList>
            <person name="Lee Y."/>
            <person name="Kakembo D."/>
        </authorList>
    </citation>
    <scope>NUCLEOTIDE SEQUENCE [LARGE SCALE GENOMIC DNA]</scope>
    <source>
        <strain evidence="1 2">JBCS1880</strain>
    </source>
</reference>
<name>A0AAI8KE56_9PSED</name>
<protein>
    <submittedName>
        <fullName evidence="1">Uncharacterized protein</fullName>
    </submittedName>
</protein>
<dbReference type="AlphaFoldDB" id="A0AAI8KE56"/>
<evidence type="ECO:0000313" key="1">
    <source>
        <dbReference type="EMBL" id="AXO89523.1"/>
    </source>
</evidence>
<proteinExistence type="predicted"/>